<dbReference type="Proteomes" id="UP000027073">
    <property type="component" value="Unassembled WGS sequence"/>
</dbReference>
<dbReference type="EMBL" id="KL198014">
    <property type="protein sequence ID" value="KDQ22783.1"/>
    <property type="molecule type" value="Genomic_DNA"/>
</dbReference>
<dbReference type="OrthoDB" id="10004862at2759"/>
<proteinExistence type="predicted"/>
<dbReference type="InParanoid" id="A0A067N449"/>
<dbReference type="PANTHER" id="PTHR35870:SF1">
    <property type="entry name" value="PROTEIN, PUTATIVE (AFU_ORTHOLOGUE AFUA_5G03330)-RELATED"/>
    <property type="match status" value="1"/>
</dbReference>
<dbReference type="InterPro" id="IPR025337">
    <property type="entry name" value="Questin_oxidase-like"/>
</dbReference>
<protein>
    <submittedName>
        <fullName evidence="2">Uncharacterized protein</fullName>
    </submittedName>
</protein>
<name>A0A067N449_PLEO1</name>
<dbReference type="SMR" id="A0A067N449"/>
<dbReference type="GO" id="GO:0016491">
    <property type="term" value="F:oxidoreductase activity"/>
    <property type="evidence" value="ECO:0007669"/>
    <property type="project" value="UniProtKB-KW"/>
</dbReference>
<dbReference type="HOGENOM" id="CLU_019145_1_0_1"/>
<dbReference type="VEuPathDB" id="FungiDB:PLEOSDRAFT_1050581"/>
<organism evidence="2 3">
    <name type="scientific">Pleurotus ostreatus (strain PC15)</name>
    <name type="common">Oyster mushroom</name>
    <dbReference type="NCBI Taxonomy" id="1137138"/>
    <lineage>
        <taxon>Eukaryota</taxon>
        <taxon>Fungi</taxon>
        <taxon>Dikarya</taxon>
        <taxon>Basidiomycota</taxon>
        <taxon>Agaricomycotina</taxon>
        <taxon>Agaricomycetes</taxon>
        <taxon>Agaricomycetidae</taxon>
        <taxon>Agaricales</taxon>
        <taxon>Pleurotineae</taxon>
        <taxon>Pleurotaceae</taxon>
        <taxon>Pleurotus</taxon>
    </lineage>
</organism>
<evidence type="ECO:0000256" key="1">
    <source>
        <dbReference type="ARBA" id="ARBA00023002"/>
    </source>
</evidence>
<dbReference type="STRING" id="1137138.A0A067N449"/>
<reference evidence="3" key="1">
    <citation type="journal article" date="2014" name="Proc. Natl. Acad. Sci. U.S.A.">
        <title>Extensive sampling of basidiomycete genomes demonstrates inadequacy of the white-rot/brown-rot paradigm for wood decay fungi.</title>
        <authorList>
            <person name="Riley R."/>
            <person name="Salamov A.A."/>
            <person name="Brown D.W."/>
            <person name="Nagy L.G."/>
            <person name="Floudas D."/>
            <person name="Held B.W."/>
            <person name="Levasseur A."/>
            <person name="Lombard V."/>
            <person name="Morin E."/>
            <person name="Otillar R."/>
            <person name="Lindquist E.A."/>
            <person name="Sun H."/>
            <person name="LaButti K.M."/>
            <person name="Schmutz J."/>
            <person name="Jabbour D."/>
            <person name="Luo H."/>
            <person name="Baker S.E."/>
            <person name="Pisabarro A.G."/>
            <person name="Walton J.D."/>
            <person name="Blanchette R.A."/>
            <person name="Henrissat B."/>
            <person name="Martin F."/>
            <person name="Cullen D."/>
            <person name="Hibbett D.S."/>
            <person name="Grigoriev I.V."/>
        </authorList>
    </citation>
    <scope>NUCLEOTIDE SEQUENCE [LARGE SCALE GENOMIC DNA]</scope>
    <source>
        <strain evidence="3">PC15</strain>
    </source>
</reference>
<gene>
    <name evidence="2" type="ORF">PLEOSDRAFT_1050581</name>
</gene>
<accession>A0A067N449</accession>
<dbReference type="PANTHER" id="PTHR35870">
    <property type="entry name" value="PROTEIN, PUTATIVE (AFU_ORTHOLOGUE AFUA_5G03330)-RELATED"/>
    <property type="match status" value="1"/>
</dbReference>
<evidence type="ECO:0000313" key="2">
    <source>
        <dbReference type="EMBL" id="KDQ22783.1"/>
    </source>
</evidence>
<dbReference type="AlphaFoldDB" id="A0A067N449"/>
<dbReference type="Pfam" id="PF14027">
    <property type="entry name" value="Questin_oxidase"/>
    <property type="match status" value="1"/>
</dbReference>
<sequence>MDNYLAKLYPIPSPHPPSAISPKVYPGSTPASTAALREVLQDNYKKWHVYIDDYGRHNHATHHMLALWSLGADENVIKAAYKSNCSYQKPAFRSPGPIDESNFVEHLGDHAYYNAYMHFFYKVLQDHTVSEVLEKYLFSNEMNFPSQSDGKKNPQMLSRLLDAIVHPLIHIGYGLELNIPGMLVEGLASAAIHQTTSTKVVNPELFNAASQNIAVSTNLMQKLVLEDNPTAKAPKENIHALKMMARMLADSRLDNRVVSDPFAIYSKTMEDVGLIIKSYVDEWTLDTTDPTMVPKKFEELVWFFTIIYGISTWKGGDILHADFFYMHLVTSSLFLPSVLPYLSPRSQVLLLRSYMMVCLTWWVGHGRQRPDIRGFFKADTAYLRPPGPQPAPLVLTFPSPSSPSAITPSPWLPLLQSSIVHVDEHLPKLMRALAHYGALYGTRGAGDAEFINTGLEGAECLDGTLFIRVAGLTAKWMGRIREGEKPALYKGDTYVVGRYWVFPDSDV</sequence>
<evidence type="ECO:0000313" key="3">
    <source>
        <dbReference type="Proteomes" id="UP000027073"/>
    </source>
</evidence>
<keyword evidence="1" id="KW-0560">Oxidoreductase</keyword>